<protein>
    <submittedName>
        <fullName evidence="1">Uncharacterized protein</fullName>
    </submittedName>
</protein>
<proteinExistence type="predicted"/>
<evidence type="ECO:0000313" key="1">
    <source>
        <dbReference type="EMBL" id="GJE99170.1"/>
    </source>
</evidence>
<gene>
    <name evidence="1" type="ORF">PsYK624_154170</name>
</gene>
<dbReference type="AlphaFoldDB" id="A0A9P3GP94"/>
<name>A0A9P3GP94_9APHY</name>
<comment type="caution">
    <text evidence="1">The sequence shown here is derived from an EMBL/GenBank/DDBJ whole genome shotgun (WGS) entry which is preliminary data.</text>
</comment>
<accession>A0A9P3GP94</accession>
<reference evidence="1 2" key="1">
    <citation type="submission" date="2021-08" db="EMBL/GenBank/DDBJ databases">
        <title>Draft Genome Sequence of Phanerochaete sordida strain YK-624.</title>
        <authorList>
            <person name="Mori T."/>
            <person name="Dohra H."/>
            <person name="Suzuki T."/>
            <person name="Kawagishi H."/>
            <person name="Hirai H."/>
        </authorList>
    </citation>
    <scope>NUCLEOTIDE SEQUENCE [LARGE SCALE GENOMIC DNA]</scope>
    <source>
        <strain evidence="1 2">YK-624</strain>
    </source>
</reference>
<keyword evidence="2" id="KW-1185">Reference proteome</keyword>
<organism evidence="1 2">
    <name type="scientific">Phanerochaete sordida</name>
    <dbReference type="NCBI Taxonomy" id="48140"/>
    <lineage>
        <taxon>Eukaryota</taxon>
        <taxon>Fungi</taxon>
        <taxon>Dikarya</taxon>
        <taxon>Basidiomycota</taxon>
        <taxon>Agaricomycotina</taxon>
        <taxon>Agaricomycetes</taxon>
        <taxon>Polyporales</taxon>
        <taxon>Phanerochaetaceae</taxon>
        <taxon>Phanerochaete</taxon>
    </lineage>
</organism>
<dbReference type="Proteomes" id="UP000703269">
    <property type="component" value="Unassembled WGS sequence"/>
</dbReference>
<sequence>MERVLTLLTRGNECSVTVFAPDLAVGVRITTKSGTPISFDIERRPRRWRDSTYKRVATVIGPFWPASATALHERGWSFDGRS</sequence>
<dbReference type="EMBL" id="BPQB01000103">
    <property type="protein sequence ID" value="GJE99170.1"/>
    <property type="molecule type" value="Genomic_DNA"/>
</dbReference>
<evidence type="ECO:0000313" key="2">
    <source>
        <dbReference type="Proteomes" id="UP000703269"/>
    </source>
</evidence>